<sequence>MTLDVVRDGLEKQFQVILSTQVKWQGTVIKSGEIFTSLAYNLVRELRLSEAEKPSQTLRSFKLVPESAPASTLFLAGDADEAAHLASAERIEGDFDCLEGHLRQLCDHVKSVEKAIHRLTALRNLGCRSSSLPSPRGDSGDGAEHFPIELLSWQALLSECQALLNRLRADLAFRGGLLRCLARYVFTCSTRGDFGAPQRLCFLWRQADQVVKWENVTGLVEEILS</sequence>
<name>A0A0R3UQI7_MESCO</name>
<dbReference type="WBParaSite" id="MCU_011433-RA">
    <property type="protein sequence ID" value="MCU_011433-RA"/>
    <property type="gene ID" value="MCU_011433"/>
</dbReference>
<evidence type="ECO:0000313" key="3">
    <source>
        <dbReference type="WBParaSite" id="MCU_011433-RA"/>
    </source>
</evidence>
<dbReference type="OrthoDB" id="6250672at2759"/>
<keyword evidence="2" id="KW-1185">Reference proteome</keyword>
<evidence type="ECO:0000313" key="4">
    <source>
        <dbReference type="WBParaSite" id="MCU_011433-RB"/>
    </source>
</evidence>
<dbReference type="WBParaSite" id="MCU_011433-RB">
    <property type="protein sequence ID" value="MCU_011433-RB"/>
    <property type="gene ID" value="MCU_011433"/>
</dbReference>
<protein>
    <submittedName>
        <fullName evidence="3 4">Ciliary neurotrophic factor</fullName>
    </submittedName>
</protein>
<dbReference type="Proteomes" id="UP000267029">
    <property type="component" value="Unassembled WGS sequence"/>
</dbReference>
<reference evidence="1 2" key="1">
    <citation type="submission" date="2018-10" db="EMBL/GenBank/DDBJ databases">
        <authorList>
            <consortium name="Pathogen Informatics"/>
        </authorList>
    </citation>
    <scope>NUCLEOTIDE SEQUENCE [LARGE SCALE GENOMIC DNA]</scope>
</reference>
<gene>
    <name evidence="1" type="ORF">MCOS_LOCUS10143</name>
</gene>
<dbReference type="EMBL" id="UXSR01006026">
    <property type="protein sequence ID" value="VDD84140.1"/>
    <property type="molecule type" value="Genomic_DNA"/>
</dbReference>
<evidence type="ECO:0000313" key="2">
    <source>
        <dbReference type="Proteomes" id="UP000267029"/>
    </source>
</evidence>
<evidence type="ECO:0000313" key="1">
    <source>
        <dbReference type="EMBL" id="VDD84140.1"/>
    </source>
</evidence>
<dbReference type="AlphaFoldDB" id="A0A0R3UQI7"/>
<accession>A0A0R3UQI7</accession>
<reference evidence="3 4" key="2">
    <citation type="submission" date="2019-11" db="UniProtKB">
        <authorList>
            <consortium name="WormBaseParasite"/>
        </authorList>
    </citation>
    <scope>IDENTIFICATION</scope>
</reference>
<proteinExistence type="predicted"/>
<organism evidence="4">
    <name type="scientific">Mesocestoides corti</name>
    <name type="common">Flatworm</name>
    <dbReference type="NCBI Taxonomy" id="53468"/>
    <lineage>
        <taxon>Eukaryota</taxon>
        <taxon>Metazoa</taxon>
        <taxon>Spiralia</taxon>
        <taxon>Lophotrochozoa</taxon>
        <taxon>Platyhelminthes</taxon>
        <taxon>Cestoda</taxon>
        <taxon>Eucestoda</taxon>
        <taxon>Cyclophyllidea</taxon>
        <taxon>Mesocestoididae</taxon>
        <taxon>Mesocestoides</taxon>
    </lineage>
</organism>